<sequence length="238" mass="27794">SLFNGYSEIQQALNKIEEDQKEERATSHEAESLSNKMDKLETAFLRLRDDFQKYEDDAKIQLPDTDYSDATKRTKKRSVRVQRSDGNAKEVILRGAEKFRIETFIPVLDSLLTGLSTRLAAYESMNQLFSFITSLPTLENEDIRNGCNRLAEFYHQDLDAAELYQECLQFKFYVTMEDAKAKENQAPQSLFNLLYKKIRQYRLESTFPNIEIPIIMFLSTMVTNCKEERSFSKMKIIK</sequence>
<gene>
    <name evidence="2" type="ORF">APZ42_005614</name>
</gene>
<proteinExistence type="predicted"/>
<accession>A0A162CT37</accession>
<organism evidence="2 3">
    <name type="scientific">Daphnia magna</name>
    <dbReference type="NCBI Taxonomy" id="35525"/>
    <lineage>
        <taxon>Eukaryota</taxon>
        <taxon>Metazoa</taxon>
        <taxon>Ecdysozoa</taxon>
        <taxon>Arthropoda</taxon>
        <taxon>Crustacea</taxon>
        <taxon>Branchiopoda</taxon>
        <taxon>Diplostraca</taxon>
        <taxon>Cladocera</taxon>
        <taxon>Anomopoda</taxon>
        <taxon>Daphniidae</taxon>
        <taxon>Daphnia</taxon>
    </lineage>
</organism>
<dbReference type="OrthoDB" id="6611207at2759"/>
<feature type="region of interest" description="Disordered" evidence="1">
    <location>
        <begin position="13"/>
        <end position="34"/>
    </location>
</feature>
<dbReference type="AlphaFoldDB" id="A0A162CT37"/>
<feature type="non-terminal residue" evidence="2">
    <location>
        <position position="238"/>
    </location>
</feature>
<comment type="caution">
    <text evidence="2">The sequence shown here is derived from an EMBL/GenBank/DDBJ whole genome shotgun (WGS) entry which is preliminary data.</text>
</comment>
<feature type="compositionally biased region" description="Basic and acidic residues" evidence="1">
    <location>
        <begin position="15"/>
        <end position="34"/>
    </location>
</feature>
<protein>
    <submittedName>
        <fullName evidence="2">Zinc finger MYM-type-like protein</fullName>
    </submittedName>
</protein>
<name>A0A162CT37_9CRUS</name>
<evidence type="ECO:0000256" key="1">
    <source>
        <dbReference type="SAM" id="MobiDB-lite"/>
    </source>
</evidence>
<evidence type="ECO:0000313" key="3">
    <source>
        <dbReference type="Proteomes" id="UP000076858"/>
    </source>
</evidence>
<dbReference type="STRING" id="35525.A0A162CT37"/>
<reference evidence="2 3" key="1">
    <citation type="submission" date="2016-03" db="EMBL/GenBank/DDBJ databases">
        <title>EvidentialGene: Evidence-directed Construction of Genes on Genomes.</title>
        <authorList>
            <person name="Gilbert D.G."/>
            <person name="Choi J.-H."/>
            <person name="Mockaitis K."/>
            <person name="Colbourne J."/>
            <person name="Pfrender M."/>
        </authorList>
    </citation>
    <scope>NUCLEOTIDE SEQUENCE [LARGE SCALE GENOMIC DNA]</scope>
    <source>
        <strain evidence="2 3">Xinb3</strain>
        <tissue evidence="2">Complete organism</tissue>
    </source>
</reference>
<feature type="non-terminal residue" evidence="2">
    <location>
        <position position="1"/>
    </location>
</feature>
<evidence type="ECO:0000313" key="2">
    <source>
        <dbReference type="EMBL" id="KZR98803.1"/>
    </source>
</evidence>
<dbReference type="EMBL" id="LRGB01015777">
    <property type="protein sequence ID" value="KZR98803.1"/>
    <property type="molecule type" value="Genomic_DNA"/>
</dbReference>
<dbReference type="Proteomes" id="UP000076858">
    <property type="component" value="Unassembled WGS sequence"/>
</dbReference>
<keyword evidence="3" id="KW-1185">Reference proteome</keyword>